<evidence type="ECO:0000313" key="2">
    <source>
        <dbReference type="Proteomes" id="UP000295416"/>
    </source>
</evidence>
<name>A0A4V2SM21_9BACL</name>
<dbReference type="AlphaFoldDB" id="A0A4V2SM21"/>
<dbReference type="RefSeq" id="WP_243647080.1">
    <property type="nucleotide sequence ID" value="NZ_SLXK01000021.1"/>
</dbReference>
<keyword evidence="2" id="KW-1185">Reference proteome</keyword>
<sequence length="225" mass="26166">MAISLEKSLYNRRKVMDNVKEEIIGPGQIREHYTKLNPIGTTIFDSKDELYKPYYWEVGGVKEEILQRETPTQRYVSGHLFPLGTSENDEVALESPIGEEPNEVQEDDKIDNLFERKEGLETTEDDGEVELFSQRNDFMPSTMGLTFCVNKDLPKLKVRIEGGTYTPHNVKVKGESNSVQWWLRETVEGIWHLPLSDLINHRQMEKQVEIKNKKGEKISHYHIQF</sequence>
<dbReference type="Proteomes" id="UP000295416">
    <property type="component" value="Unassembled WGS sequence"/>
</dbReference>
<comment type="caution">
    <text evidence="1">The sequence shown here is derived from an EMBL/GenBank/DDBJ whole genome shotgun (WGS) entry which is preliminary data.</text>
</comment>
<organism evidence="1 2">
    <name type="scientific">Scopulibacillus darangshiensis</name>
    <dbReference type="NCBI Taxonomy" id="442528"/>
    <lineage>
        <taxon>Bacteria</taxon>
        <taxon>Bacillati</taxon>
        <taxon>Bacillota</taxon>
        <taxon>Bacilli</taxon>
        <taxon>Bacillales</taxon>
        <taxon>Sporolactobacillaceae</taxon>
        <taxon>Scopulibacillus</taxon>
    </lineage>
</organism>
<reference evidence="1 2" key="1">
    <citation type="submission" date="2019-03" db="EMBL/GenBank/DDBJ databases">
        <title>Genomic Encyclopedia of Type Strains, Phase IV (KMG-IV): sequencing the most valuable type-strain genomes for metagenomic binning, comparative biology and taxonomic classification.</title>
        <authorList>
            <person name="Goeker M."/>
        </authorList>
    </citation>
    <scope>NUCLEOTIDE SEQUENCE [LARGE SCALE GENOMIC DNA]</scope>
    <source>
        <strain evidence="1 2">DSM 19377</strain>
    </source>
</reference>
<evidence type="ECO:0000313" key="1">
    <source>
        <dbReference type="EMBL" id="TCP25636.1"/>
    </source>
</evidence>
<gene>
    <name evidence="1" type="ORF">EV207_12166</name>
</gene>
<protein>
    <submittedName>
        <fullName evidence="1">Uncharacterized protein</fullName>
    </submittedName>
</protein>
<dbReference type="EMBL" id="SLXK01000021">
    <property type="protein sequence ID" value="TCP25636.1"/>
    <property type="molecule type" value="Genomic_DNA"/>
</dbReference>
<proteinExistence type="predicted"/>
<accession>A0A4V2SM21</accession>